<dbReference type="RefSeq" id="WP_166396509.1">
    <property type="nucleotide sequence ID" value="NZ_CP045121.1"/>
</dbReference>
<protein>
    <recommendedName>
        <fullName evidence="6">Pseudouridine synthase</fullName>
        <ecNumber evidence="6">5.4.99.-</ecNumber>
    </recommendedName>
</protein>
<dbReference type="InterPro" id="IPR036986">
    <property type="entry name" value="S4_RNA-bd_sf"/>
</dbReference>
<dbReference type="InterPro" id="IPR006224">
    <property type="entry name" value="PsdUridine_synth_RluA-like_CS"/>
</dbReference>
<evidence type="ECO:0000313" key="9">
    <source>
        <dbReference type="EMBL" id="QIN78842.1"/>
    </source>
</evidence>
<evidence type="ECO:0000256" key="7">
    <source>
        <dbReference type="SAM" id="MobiDB-lite"/>
    </source>
</evidence>
<dbReference type="InterPro" id="IPR050188">
    <property type="entry name" value="RluA_PseudoU_synthase"/>
</dbReference>
<dbReference type="CDD" id="cd02869">
    <property type="entry name" value="PseudoU_synth_RluA_like"/>
    <property type="match status" value="1"/>
</dbReference>
<name>A0A6G8PX95_9ACTN</name>
<evidence type="ECO:0000256" key="4">
    <source>
        <dbReference type="PIRSR" id="PIRSR606225-1"/>
    </source>
</evidence>
<keyword evidence="10" id="KW-1185">Reference proteome</keyword>
<evidence type="ECO:0000256" key="3">
    <source>
        <dbReference type="ARBA" id="ARBA00023235"/>
    </source>
</evidence>
<keyword evidence="5" id="KW-0694">RNA-binding</keyword>
<dbReference type="Gene3D" id="3.30.2350.10">
    <property type="entry name" value="Pseudouridine synthase"/>
    <property type="match status" value="1"/>
</dbReference>
<dbReference type="KEGG" id="rmar:GBA65_10275"/>
<dbReference type="Pfam" id="PF01479">
    <property type="entry name" value="S4"/>
    <property type="match status" value="1"/>
</dbReference>
<dbReference type="EC" id="5.4.99.-" evidence="6"/>
<dbReference type="Gene3D" id="3.10.290.10">
    <property type="entry name" value="RNA-binding S4 domain"/>
    <property type="match status" value="1"/>
</dbReference>
<accession>A0A6G8PX95</accession>
<dbReference type="PANTHER" id="PTHR21600">
    <property type="entry name" value="MITOCHONDRIAL RNA PSEUDOURIDINE SYNTHASE"/>
    <property type="match status" value="1"/>
</dbReference>
<dbReference type="Proteomes" id="UP000502706">
    <property type="component" value="Chromosome"/>
</dbReference>
<reference evidence="9 10" key="1">
    <citation type="submission" date="2019-10" db="EMBL/GenBank/DDBJ databases">
        <title>Rubrobacter sp nov SCSIO 52915 isolated from a deep-sea sediment in the South China Sea.</title>
        <authorList>
            <person name="Chen R.W."/>
        </authorList>
    </citation>
    <scope>NUCLEOTIDE SEQUENCE [LARGE SCALE GENOMIC DNA]</scope>
    <source>
        <strain evidence="9 10">SCSIO 52915</strain>
    </source>
</reference>
<feature type="region of interest" description="Disordered" evidence="7">
    <location>
        <begin position="59"/>
        <end position="83"/>
    </location>
</feature>
<dbReference type="InterPro" id="IPR002942">
    <property type="entry name" value="S4_RNA-bd"/>
</dbReference>
<keyword evidence="3 6" id="KW-0413">Isomerase</keyword>
<dbReference type="InterPro" id="IPR006145">
    <property type="entry name" value="PsdUridine_synth_RsuA/RluA"/>
</dbReference>
<feature type="domain" description="RNA-binding S4" evidence="8">
    <location>
        <begin position="32"/>
        <end position="101"/>
    </location>
</feature>
<dbReference type="SMART" id="SM00363">
    <property type="entry name" value="S4"/>
    <property type="match status" value="1"/>
</dbReference>
<organism evidence="9 10">
    <name type="scientific">Rubrobacter marinus</name>
    <dbReference type="NCBI Taxonomy" id="2653852"/>
    <lineage>
        <taxon>Bacteria</taxon>
        <taxon>Bacillati</taxon>
        <taxon>Actinomycetota</taxon>
        <taxon>Rubrobacteria</taxon>
        <taxon>Rubrobacterales</taxon>
        <taxon>Rubrobacteraceae</taxon>
        <taxon>Rubrobacter</taxon>
    </lineage>
</organism>
<sequence length="309" mass="32991">MRRRPRAPGISHIATPDAETHDFEVGPAEAGERLDRLVARRLDVSRSAARRMIEDGAVRVGGEEASPSRKARAGESVEARLPDGGLLPEDIPVPVVYEDDHLVVVDKPAGLVVHPGAGNSSGTLVNALLSRGIAGGEDPDRPGVVQRLDRDTSGLMVLAKDEAAYEGLVAALSARVVKRQYRAVVEGVGLPATGKVDSPVGRHPTNPTLMTAGVGRQAVTHFEVVSEAGGHTMLAVRLETGRTHQIRVHLSAIGFPVYADPLYGTPVPDARLWLHAERLGFEHPVTGEAMEFESGIPDELREAARRLGF</sequence>
<dbReference type="PROSITE" id="PS50889">
    <property type="entry name" value="S4"/>
    <property type="match status" value="1"/>
</dbReference>
<comment type="catalytic activity">
    <reaction evidence="1 6">
        <text>a uridine in RNA = a pseudouridine in RNA</text>
        <dbReference type="Rhea" id="RHEA:48348"/>
        <dbReference type="Rhea" id="RHEA-COMP:12068"/>
        <dbReference type="Rhea" id="RHEA-COMP:12069"/>
        <dbReference type="ChEBI" id="CHEBI:65314"/>
        <dbReference type="ChEBI" id="CHEBI:65315"/>
    </reaction>
</comment>
<evidence type="ECO:0000256" key="6">
    <source>
        <dbReference type="RuleBase" id="RU362028"/>
    </source>
</evidence>
<dbReference type="Pfam" id="PF00849">
    <property type="entry name" value="PseudoU_synth_2"/>
    <property type="match status" value="1"/>
</dbReference>
<feature type="compositionally biased region" description="Basic and acidic residues" evidence="7">
    <location>
        <begin position="72"/>
        <end position="81"/>
    </location>
</feature>
<evidence type="ECO:0000256" key="5">
    <source>
        <dbReference type="PROSITE-ProRule" id="PRU00182"/>
    </source>
</evidence>
<evidence type="ECO:0000259" key="8">
    <source>
        <dbReference type="SMART" id="SM00363"/>
    </source>
</evidence>
<evidence type="ECO:0000256" key="2">
    <source>
        <dbReference type="ARBA" id="ARBA00010876"/>
    </source>
</evidence>
<dbReference type="GO" id="GO:0120159">
    <property type="term" value="F:rRNA pseudouridine synthase activity"/>
    <property type="evidence" value="ECO:0007669"/>
    <property type="project" value="UniProtKB-ARBA"/>
</dbReference>
<dbReference type="PANTHER" id="PTHR21600:SF44">
    <property type="entry name" value="RIBOSOMAL LARGE SUBUNIT PSEUDOURIDINE SYNTHASE D"/>
    <property type="match status" value="1"/>
</dbReference>
<evidence type="ECO:0000313" key="10">
    <source>
        <dbReference type="Proteomes" id="UP000502706"/>
    </source>
</evidence>
<dbReference type="SUPFAM" id="SSF55120">
    <property type="entry name" value="Pseudouridine synthase"/>
    <property type="match status" value="1"/>
</dbReference>
<dbReference type="SUPFAM" id="SSF55174">
    <property type="entry name" value="Alpha-L RNA-binding motif"/>
    <property type="match status" value="1"/>
</dbReference>
<dbReference type="AlphaFoldDB" id="A0A6G8PX95"/>
<feature type="region of interest" description="Disordered" evidence="7">
    <location>
        <begin position="1"/>
        <end position="25"/>
    </location>
</feature>
<evidence type="ECO:0000256" key="1">
    <source>
        <dbReference type="ARBA" id="ARBA00000073"/>
    </source>
</evidence>
<dbReference type="GO" id="GO:0003723">
    <property type="term" value="F:RNA binding"/>
    <property type="evidence" value="ECO:0007669"/>
    <property type="project" value="UniProtKB-KW"/>
</dbReference>
<dbReference type="CDD" id="cd00165">
    <property type="entry name" value="S4"/>
    <property type="match status" value="1"/>
</dbReference>
<dbReference type="GO" id="GO:0000455">
    <property type="term" value="P:enzyme-directed rRNA pseudouridine synthesis"/>
    <property type="evidence" value="ECO:0007669"/>
    <property type="project" value="UniProtKB-ARBA"/>
</dbReference>
<dbReference type="PROSITE" id="PS01129">
    <property type="entry name" value="PSI_RLU"/>
    <property type="match status" value="1"/>
</dbReference>
<dbReference type="InterPro" id="IPR006225">
    <property type="entry name" value="PsdUridine_synth_RluC/D"/>
</dbReference>
<dbReference type="EMBL" id="CP045121">
    <property type="protein sequence ID" value="QIN78842.1"/>
    <property type="molecule type" value="Genomic_DNA"/>
</dbReference>
<proteinExistence type="inferred from homology"/>
<dbReference type="NCBIfam" id="TIGR00005">
    <property type="entry name" value="rluA_subfam"/>
    <property type="match status" value="1"/>
</dbReference>
<comment type="similarity">
    <text evidence="2 6">Belongs to the pseudouridine synthase RluA family.</text>
</comment>
<feature type="active site" evidence="4">
    <location>
        <position position="149"/>
    </location>
</feature>
<comment type="function">
    <text evidence="6">Responsible for synthesis of pseudouridine from uracil.</text>
</comment>
<dbReference type="InterPro" id="IPR020103">
    <property type="entry name" value="PsdUridine_synth_cat_dom_sf"/>
</dbReference>
<gene>
    <name evidence="9" type="ORF">GBA65_10275</name>
</gene>